<dbReference type="OrthoDB" id="410104at2759"/>
<reference evidence="1" key="1">
    <citation type="submission" date="2021-02" db="EMBL/GenBank/DDBJ databases">
        <authorList>
            <person name="Dougan E. K."/>
            <person name="Rhodes N."/>
            <person name="Thang M."/>
            <person name="Chan C."/>
        </authorList>
    </citation>
    <scope>NUCLEOTIDE SEQUENCE</scope>
</reference>
<dbReference type="Proteomes" id="UP000601435">
    <property type="component" value="Unassembled WGS sequence"/>
</dbReference>
<organism evidence="1 2">
    <name type="scientific">Symbiodinium necroappetens</name>
    <dbReference type="NCBI Taxonomy" id="1628268"/>
    <lineage>
        <taxon>Eukaryota</taxon>
        <taxon>Sar</taxon>
        <taxon>Alveolata</taxon>
        <taxon>Dinophyceae</taxon>
        <taxon>Suessiales</taxon>
        <taxon>Symbiodiniaceae</taxon>
        <taxon>Symbiodinium</taxon>
    </lineage>
</organism>
<dbReference type="EMBL" id="CAJNJA010082058">
    <property type="protein sequence ID" value="CAE7931485.1"/>
    <property type="molecule type" value="Genomic_DNA"/>
</dbReference>
<keyword evidence="2" id="KW-1185">Reference proteome</keyword>
<feature type="non-terminal residue" evidence="1">
    <location>
        <position position="114"/>
    </location>
</feature>
<evidence type="ECO:0000313" key="2">
    <source>
        <dbReference type="Proteomes" id="UP000601435"/>
    </source>
</evidence>
<comment type="caution">
    <text evidence="1">The sequence shown here is derived from an EMBL/GenBank/DDBJ whole genome shotgun (WGS) entry which is preliminary data.</text>
</comment>
<accession>A0A813BVQ0</accession>
<dbReference type="AlphaFoldDB" id="A0A813BVQ0"/>
<sequence length="114" mass="13109">MLEVLSEELLKVGLQLNPQKTKILTTTELASPMYLDVHGDMISVLHGKDQHPYLGRLLCGHLRERAAVEYSHRIRVAWHKFHLHRQSLLNKHVSLKNRLKLFQAVVTPAVLYGL</sequence>
<protein>
    <submittedName>
        <fullName evidence="1">XI-F protein</fullName>
    </submittedName>
</protein>
<evidence type="ECO:0000313" key="1">
    <source>
        <dbReference type="EMBL" id="CAE7931485.1"/>
    </source>
</evidence>
<proteinExistence type="predicted"/>
<gene>
    <name evidence="1" type="primary">XI-F</name>
    <name evidence="1" type="ORF">SNEC2469_LOCUS32434</name>
</gene>
<name>A0A813BVQ0_9DINO</name>